<dbReference type="SUPFAM" id="SSF75005">
    <property type="entry name" value="Arabinanase/levansucrase/invertase"/>
    <property type="match status" value="1"/>
</dbReference>
<organism evidence="2 3">
    <name type="scientific">Candidatus Gallimonas intestinavium</name>
    <dbReference type="NCBI Taxonomy" id="2838603"/>
    <lineage>
        <taxon>Bacteria</taxon>
        <taxon>Bacillati</taxon>
        <taxon>Bacillota</taxon>
        <taxon>Clostridia</taxon>
        <taxon>Candidatus Gallimonas</taxon>
    </lineage>
</organism>
<evidence type="ECO:0000313" key="3">
    <source>
        <dbReference type="Proteomes" id="UP000824102"/>
    </source>
</evidence>
<evidence type="ECO:0000256" key="1">
    <source>
        <dbReference type="SAM" id="SignalP"/>
    </source>
</evidence>
<reference evidence="2" key="2">
    <citation type="submission" date="2021-04" db="EMBL/GenBank/DDBJ databases">
        <authorList>
            <person name="Gilroy R."/>
        </authorList>
    </citation>
    <scope>NUCLEOTIDE SEQUENCE</scope>
    <source>
        <strain evidence="2">ChiW7-2402</strain>
    </source>
</reference>
<feature type="chain" id="PRO_5039479371" description="Glycosyl hydrolase family 32 N-terminal domain-containing protein" evidence="1">
    <location>
        <begin position="21"/>
        <end position="140"/>
    </location>
</feature>
<dbReference type="Proteomes" id="UP000824102">
    <property type="component" value="Unassembled WGS sequence"/>
</dbReference>
<sequence>MSKRHLVTAAVLTAIALCLAAGCGGGGEPTVDHDEHDKDFSPYRTAGAMEKAYDYSHFFLPEEDGGEQPYVGDPMPYYEDGVYYIYYLKEGGDSYNHSLYLTTTEDFVTYEEVQEPILEASRGSEQDAWVGTGSVVKVGE</sequence>
<proteinExistence type="predicted"/>
<feature type="non-terminal residue" evidence="2">
    <location>
        <position position="140"/>
    </location>
</feature>
<keyword evidence="1" id="KW-0732">Signal</keyword>
<dbReference type="PROSITE" id="PS51257">
    <property type="entry name" value="PROKAR_LIPOPROTEIN"/>
    <property type="match status" value="1"/>
</dbReference>
<protein>
    <recommendedName>
        <fullName evidence="4">Glycosyl hydrolase family 32 N-terminal domain-containing protein</fullName>
    </recommendedName>
</protein>
<comment type="caution">
    <text evidence="2">The sequence shown here is derived from an EMBL/GenBank/DDBJ whole genome shotgun (WGS) entry which is preliminary data.</text>
</comment>
<dbReference type="Gene3D" id="2.115.10.20">
    <property type="entry name" value="Glycosyl hydrolase domain, family 43"/>
    <property type="match status" value="1"/>
</dbReference>
<dbReference type="InterPro" id="IPR023296">
    <property type="entry name" value="Glyco_hydro_beta-prop_sf"/>
</dbReference>
<reference evidence="2" key="1">
    <citation type="journal article" date="2021" name="PeerJ">
        <title>Extensive microbial diversity within the chicken gut microbiome revealed by metagenomics and culture.</title>
        <authorList>
            <person name="Gilroy R."/>
            <person name="Ravi A."/>
            <person name="Getino M."/>
            <person name="Pursley I."/>
            <person name="Horton D.L."/>
            <person name="Alikhan N.F."/>
            <person name="Baker D."/>
            <person name="Gharbi K."/>
            <person name="Hall N."/>
            <person name="Watson M."/>
            <person name="Adriaenssens E.M."/>
            <person name="Foster-Nyarko E."/>
            <person name="Jarju S."/>
            <person name="Secka A."/>
            <person name="Antonio M."/>
            <person name="Oren A."/>
            <person name="Chaudhuri R.R."/>
            <person name="La Ragione R."/>
            <person name="Hildebrand F."/>
            <person name="Pallen M.J."/>
        </authorList>
    </citation>
    <scope>NUCLEOTIDE SEQUENCE</scope>
    <source>
        <strain evidence="2">ChiW7-2402</strain>
    </source>
</reference>
<dbReference type="AlphaFoldDB" id="A0A9D2G718"/>
<feature type="signal peptide" evidence="1">
    <location>
        <begin position="1"/>
        <end position="20"/>
    </location>
</feature>
<evidence type="ECO:0000313" key="2">
    <source>
        <dbReference type="EMBL" id="HIZ73500.1"/>
    </source>
</evidence>
<accession>A0A9D2G718</accession>
<name>A0A9D2G718_9FIRM</name>
<gene>
    <name evidence="2" type="ORF">H9964_07955</name>
</gene>
<dbReference type="EMBL" id="DXBB01000117">
    <property type="protein sequence ID" value="HIZ73500.1"/>
    <property type="molecule type" value="Genomic_DNA"/>
</dbReference>
<evidence type="ECO:0008006" key="4">
    <source>
        <dbReference type="Google" id="ProtNLM"/>
    </source>
</evidence>